<comment type="caution">
    <text evidence="1">The sequence shown here is derived from an EMBL/GenBank/DDBJ whole genome shotgun (WGS) entry which is preliminary data.</text>
</comment>
<gene>
    <name evidence="1" type="ORF">DW190_08030</name>
</gene>
<evidence type="ECO:0000313" key="1">
    <source>
        <dbReference type="EMBL" id="RHH91479.1"/>
    </source>
</evidence>
<name>A0A414YWG5_9BACE</name>
<reference evidence="1 2" key="1">
    <citation type="submission" date="2018-08" db="EMBL/GenBank/DDBJ databases">
        <title>A genome reference for cultivated species of the human gut microbiota.</title>
        <authorList>
            <person name="Zou Y."/>
            <person name="Xue W."/>
            <person name="Luo G."/>
        </authorList>
    </citation>
    <scope>NUCLEOTIDE SEQUENCE [LARGE SCALE GENOMIC DNA]</scope>
    <source>
        <strain evidence="1 2">AM16-49B</strain>
    </source>
</reference>
<dbReference type="Proteomes" id="UP000283512">
    <property type="component" value="Unassembled WGS sequence"/>
</dbReference>
<accession>A0A414YWG5</accession>
<sequence length="156" mass="17653">MIKIYRNGSRYIFTKTDLDNKIINALILKLGNLEKQVHIRQRDAVDAAGGIFKYMPAYNHNPAAKEINYFCLTGYIEDGDDNPKDWIKLRPSTMTHRDNTDHIIVEDGKIFIEILPNNSVDSRSGIVYLTTIIPNGSSVNGSTMQRIKIDITQLGI</sequence>
<protein>
    <submittedName>
        <fullName evidence="1">Uncharacterized protein</fullName>
    </submittedName>
</protein>
<dbReference type="AlphaFoldDB" id="A0A414YWG5"/>
<evidence type="ECO:0000313" key="2">
    <source>
        <dbReference type="Proteomes" id="UP000283512"/>
    </source>
</evidence>
<proteinExistence type="predicted"/>
<organism evidence="1 2">
    <name type="scientific">Bacteroides caccae</name>
    <dbReference type="NCBI Taxonomy" id="47678"/>
    <lineage>
        <taxon>Bacteria</taxon>
        <taxon>Pseudomonadati</taxon>
        <taxon>Bacteroidota</taxon>
        <taxon>Bacteroidia</taxon>
        <taxon>Bacteroidales</taxon>
        <taxon>Bacteroidaceae</taxon>
        <taxon>Bacteroides</taxon>
    </lineage>
</organism>
<dbReference type="EMBL" id="QRKD01000005">
    <property type="protein sequence ID" value="RHH91479.1"/>
    <property type="molecule type" value="Genomic_DNA"/>
</dbReference>